<dbReference type="RefSeq" id="XP_033677127.1">
    <property type="nucleotide sequence ID" value="XM_033830351.1"/>
</dbReference>
<dbReference type="OrthoDB" id="5946976at2759"/>
<dbReference type="EMBL" id="ML987209">
    <property type="protein sequence ID" value="KAF2242123.1"/>
    <property type="molecule type" value="Genomic_DNA"/>
</dbReference>
<name>A0A6A6HX17_9PLEO</name>
<dbReference type="GeneID" id="54583681"/>
<accession>A0A6A6HX17</accession>
<proteinExistence type="predicted"/>
<evidence type="ECO:0000313" key="2">
    <source>
        <dbReference type="Proteomes" id="UP000800094"/>
    </source>
</evidence>
<dbReference type="AlphaFoldDB" id="A0A6A6HX17"/>
<gene>
    <name evidence="1" type="ORF">BU26DRAFT_524750</name>
</gene>
<keyword evidence="2" id="KW-1185">Reference proteome</keyword>
<evidence type="ECO:0000313" key="1">
    <source>
        <dbReference type="EMBL" id="KAF2242123.1"/>
    </source>
</evidence>
<sequence>MSIPGFLGSMFLVPQSNSGVVVLTNATPKLDATDLSTQCLLGVLLGEPRPNLVRMAEMGPKMTQAIYRHITTSLEQGQTSIRPSLPLHMETRGSFTMYLLMMRTHSTGRSTGRGNCATKLCGHNFFPLSIPSRSV</sequence>
<organism evidence="1 2">
    <name type="scientific">Trematosphaeria pertusa</name>
    <dbReference type="NCBI Taxonomy" id="390896"/>
    <lineage>
        <taxon>Eukaryota</taxon>
        <taxon>Fungi</taxon>
        <taxon>Dikarya</taxon>
        <taxon>Ascomycota</taxon>
        <taxon>Pezizomycotina</taxon>
        <taxon>Dothideomycetes</taxon>
        <taxon>Pleosporomycetidae</taxon>
        <taxon>Pleosporales</taxon>
        <taxon>Massarineae</taxon>
        <taxon>Trematosphaeriaceae</taxon>
        <taxon>Trematosphaeria</taxon>
    </lineage>
</organism>
<protein>
    <submittedName>
        <fullName evidence="1">Uncharacterized protein</fullName>
    </submittedName>
</protein>
<dbReference type="Proteomes" id="UP000800094">
    <property type="component" value="Unassembled WGS sequence"/>
</dbReference>
<reference evidence="1" key="1">
    <citation type="journal article" date="2020" name="Stud. Mycol.">
        <title>101 Dothideomycetes genomes: a test case for predicting lifestyles and emergence of pathogens.</title>
        <authorList>
            <person name="Haridas S."/>
            <person name="Albert R."/>
            <person name="Binder M."/>
            <person name="Bloem J."/>
            <person name="Labutti K."/>
            <person name="Salamov A."/>
            <person name="Andreopoulos B."/>
            <person name="Baker S."/>
            <person name="Barry K."/>
            <person name="Bills G."/>
            <person name="Bluhm B."/>
            <person name="Cannon C."/>
            <person name="Castanera R."/>
            <person name="Culley D."/>
            <person name="Daum C."/>
            <person name="Ezra D."/>
            <person name="Gonzalez J."/>
            <person name="Henrissat B."/>
            <person name="Kuo A."/>
            <person name="Liang C."/>
            <person name="Lipzen A."/>
            <person name="Lutzoni F."/>
            <person name="Magnuson J."/>
            <person name="Mondo S."/>
            <person name="Nolan M."/>
            <person name="Ohm R."/>
            <person name="Pangilinan J."/>
            <person name="Park H.-J."/>
            <person name="Ramirez L."/>
            <person name="Alfaro M."/>
            <person name="Sun H."/>
            <person name="Tritt A."/>
            <person name="Yoshinaga Y."/>
            <person name="Zwiers L.-H."/>
            <person name="Turgeon B."/>
            <person name="Goodwin S."/>
            <person name="Spatafora J."/>
            <person name="Crous P."/>
            <person name="Grigoriev I."/>
        </authorList>
    </citation>
    <scope>NUCLEOTIDE SEQUENCE</scope>
    <source>
        <strain evidence="1">CBS 122368</strain>
    </source>
</reference>